<proteinExistence type="predicted"/>
<dbReference type="InterPro" id="IPR011576">
    <property type="entry name" value="Pyridox_Oxase_N"/>
</dbReference>
<dbReference type="InterPro" id="IPR012349">
    <property type="entry name" value="Split_barrel_FMN-bd"/>
</dbReference>
<comment type="caution">
    <text evidence="2">The sequence shown here is derived from an EMBL/GenBank/DDBJ whole genome shotgun (WGS) entry which is preliminary data.</text>
</comment>
<evidence type="ECO:0000313" key="3">
    <source>
        <dbReference type="Proteomes" id="UP000807825"/>
    </source>
</evidence>
<name>A0A9D6V8V7_9BACT</name>
<sequence>MRLEELESIVTSFMDSHTTMTLACCMEDAPWAAAVYYARHELDLIFFSSPRSRHCLAFEQNDRASATIHGEYAGWREIQGLQLEGHVQPITSSTARIRAITSYVKRHPFVREFLSDPLSIGSQAAKKISKVDLYVFRPDAIFYVNNEAGFGTRWKLDVKLGKAAGTPVLA</sequence>
<dbReference type="SUPFAM" id="SSF50475">
    <property type="entry name" value="FMN-binding split barrel"/>
    <property type="match status" value="1"/>
</dbReference>
<gene>
    <name evidence="2" type="ORF">HY912_24810</name>
</gene>
<accession>A0A9D6V8V7</accession>
<reference evidence="2" key="1">
    <citation type="submission" date="2020-07" db="EMBL/GenBank/DDBJ databases">
        <title>Huge and variable diversity of episymbiotic CPR bacteria and DPANN archaea in groundwater ecosystems.</title>
        <authorList>
            <person name="He C.Y."/>
            <person name="Keren R."/>
            <person name="Whittaker M."/>
            <person name="Farag I.F."/>
            <person name="Doudna J."/>
            <person name="Cate J.H.D."/>
            <person name="Banfield J.F."/>
        </authorList>
    </citation>
    <scope>NUCLEOTIDE SEQUENCE</scope>
    <source>
        <strain evidence="2">NC_groundwater_1664_Pr3_B-0.1um_52_9</strain>
    </source>
</reference>
<dbReference type="Proteomes" id="UP000807825">
    <property type="component" value="Unassembled WGS sequence"/>
</dbReference>
<dbReference type="EMBL" id="JACRDE010000644">
    <property type="protein sequence ID" value="MBI5252730.1"/>
    <property type="molecule type" value="Genomic_DNA"/>
</dbReference>
<evidence type="ECO:0000259" key="1">
    <source>
        <dbReference type="Pfam" id="PF01243"/>
    </source>
</evidence>
<feature type="domain" description="Pyridoxamine 5'-phosphate oxidase N-terminal" evidence="1">
    <location>
        <begin position="12"/>
        <end position="143"/>
    </location>
</feature>
<organism evidence="2 3">
    <name type="scientific">Desulfomonile tiedjei</name>
    <dbReference type="NCBI Taxonomy" id="2358"/>
    <lineage>
        <taxon>Bacteria</taxon>
        <taxon>Pseudomonadati</taxon>
        <taxon>Thermodesulfobacteriota</taxon>
        <taxon>Desulfomonilia</taxon>
        <taxon>Desulfomonilales</taxon>
        <taxon>Desulfomonilaceae</taxon>
        <taxon>Desulfomonile</taxon>
    </lineage>
</organism>
<evidence type="ECO:0000313" key="2">
    <source>
        <dbReference type="EMBL" id="MBI5252730.1"/>
    </source>
</evidence>
<dbReference type="AlphaFoldDB" id="A0A9D6V8V7"/>
<dbReference type="Gene3D" id="2.30.110.10">
    <property type="entry name" value="Electron Transport, Fmn-binding Protein, Chain A"/>
    <property type="match status" value="1"/>
</dbReference>
<protein>
    <submittedName>
        <fullName evidence="2">Pyridoxamine 5'-phosphate oxidase family protein</fullName>
    </submittedName>
</protein>
<dbReference type="Pfam" id="PF01243">
    <property type="entry name" value="PNPOx_N"/>
    <property type="match status" value="1"/>
</dbReference>